<evidence type="ECO:0000256" key="4">
    <source>
        <dbReference type="ARBA" id="ARBA00023136"/>
    </source>
</evidence>
<accession>A0A1W2ET64</accession>
<evidence type="ECO:0008006" key="8">
    <source>
        <dbReference type="Google" id="ProtNLM"/>
    </source>
</evidence>
<dbReference type="EMBL" id="FWXR01000033">
    <property type="protein sequence ID" value="SMD12889.1"/>
    <property type="molecule type" value="Genomic_DNA"/>
</dbReference>
<evidence type="ECO:0000313" key="7">
    <source>
        <dbReference type="Proteomes" id="UP000192656"/>
    </source>
</evidence>
<dbReference type="Pfam" id="PF10755">
    <property type="entry name" value="DUF2585"/>
    <property type="match status" value="1"/>
</dbReference>
<evidence type="ECO:0000256" key="1">
    <source>
        <dbReference type="ARBA" id="ARBA00022475"/>
    </source>
</evidence>
<evidence type="ECO:0000256" key="5">
    <source>
        <dbReference type="SAM" id="Phobius"/>
    </source>
</evidence>
<dbReference type="InterPro" id="IPR019691">
    <property type="entry name" value="DUF2585"/>
</dbReference>
<proteinExistence type="predicted"/>
<keyword evidence="7" id="KW-1185">Reference proteome</keyword>
<reference evidence="6 7" key="1">
    <citation type="submission" date="2017-04" db="EMBL/GenBank/DDBJ databases">
        <authorList>
            <person name="Afonso C.L."/>
            <person name="Miller P.J."/>
            <person name="Scott M.A."/>
            <person name="Spackman E."/>
            <person name="Goraichik I."/>
            <person name="Dimitrov K.M."/>
            <person name="Suarez D.L."/>
            <person name="Swayne D.E."/>
        </authorList>
    </citation>
    <scope>NUCLEOTIDE SEQUENCE [LARGE SCALE GENOMIC DNA]</scope>
    <source>
        <strain evidence="6 7">CGMCC 1.10972</strain>
    </source>
</reference>
<dbReference type="STRING" id="937218.SAMN06297251_13324"/>
<keyword evidence="3 5" id="KW-1133">Transmembrane helix</keyword>
<dbReference type="GO" id="GO:0005886">
    <property type="term" value="C:plasma membrane"/>
    <property type="evidence" value="ECO:0007669"/>
    <property type="project" value="InterPro"/>
</dbReference>
<dbReference type="Proteomes" id="UP000192656">
    <property type="component" value="Unassembled WGS sequence"/>
</dbReference>
<keyword evidence="4 5" id="KW-0472">Membrane</keyword>
<keyword evidence="1" id="KW-1003">Cell membrane</keyword>
<feature type="transmembrane region" description="Helical" evidence="5">
    <location>
        <begin position="119"/>
        <end position="140"/>
    </location>
</feature>
<protein>
    <recommendedName>
        <fullName evidence="8">DUF2585 family protein</fullName>
    </recommendedName>
</protein>
<keyword evidence="2 5" id="KW-0812">Transmembrane</keyword>
<evidence type="ECO:0000256" key="2">
    <source>
        <dbReference type="ARBA" id="ARBA00022692"/>
    </source>
</evidence>
<name>A0A1W2ET64_9HYPH</name>
<evidence type="ECO:0000313" key="6">
    <source>
        <dbReference type="EMBL" id="SMD12889.1"/>
    </source>
</evidence>
<gene>
    <name evidence="6" type="ORF">SAMN06297251_13324</name>
</gene>
<feature type="transmembrane region" description="Helical" evidence="5">
    <location>
        <begin position="45"/>
        <end position="61"/>
    </location>
</feature>
<evidence type="ECO:0000256" key="3">
    <source>
        <dbReference type="ARBA" id="ARBA00022989"/>
    </source>
</evidence>
<sequence length="166" mass="17845">MALLVALMIVWFRILGRPLTCPCRTIELWQGSLDPAENSQQFSDWYSALHVIFGMGLYAFLKRMRPTWPRGALLTLAIASSVLWEAMENTPALIALFDGADGAPAYSGDSVLNALGDTLFVAIGFHLAAILPVAATVFLAMGLELTVALGAHDGFVIGTARLLNIP</sequence>
<organism evidence="6 7">
    <name type="scientific">Fulvimarina manganoxydans</name>
    <dbReference type="NCBI Taxonomy" id="937218"/>
    <lineage>
        <taxon>Bacteria</taxon>
        <taxon>Pseudomonadati</taxon>
        <taxon>Pseudomonadota</taxon>
        <taxon>Alphaproteobacteria</taxon>
        <taxon>Hyphomicrobiales</taxon>
        <taxon>Aurantimonadaceae</taxon>
        <taxon>Fulvimarina</taxon>
    </lineage>
</organism>
<dbReference type="AlphaFoldDB" id="A0A1W2ET64"/>